<feature type="chain" id="PRO_5015436016" evidence="1">
    <location>
        <begin position="28"/>
        <end position="133"/>
    </location>
</feature>
<name>A0A2S8RAS6_9FIRM</name>
<protein>
    <submittedName>
        <fullName evidence="2">Uncharacterized protein</fullName>
    </submittedName>
</protein>
<feature type="signal peptide" evidence="1">
    <location>
        <begin position="1"/>
        <end position="27"/>
    </location>
</feature>
<gene>
    <name evidence="2" type="ORF">B9R14_09190</name>
</gene>
<dbReference type="OrthoDB" id="9937881at2"/>
<accession>A0A2S8RAS6</accession>
<proteinExistence type="predicted"/>
<evidence type="ECO:0000256" key="1">
    <source>
        <dbReference type="SAM" id="SignalP"/>
    </source>
</evidence>
<evidence type="ECO:0000313" key="3">
    <source>
        <dbReference type="Proteomes" id="UP000239720"/>
    </source>
</evidence>
<comment type="caution">
    <text evidence="2">The sequence shown here is derived from an EMBL/GenBank/DDBJ whole genome shotgun (WGS) entry which is preliminary data.</text>
</comment>
<dbReference type="EMBL" id="NEMB01000003">
    <property type="protein sequence ID" value="PQQ66901.1"/>
    <property type="molecule type" value="Genomic_DNA"/>
</dbReference>
<dbReference type="AlphaFoldDB" id="A0A2S8RAS6"/>
<evidence type="ECO:0000313" key="2">
    <source>
        <dbReference type="EMBL" id="PQQ66901.1"/>
    </source>
</evidence>
<dbReference type="Proteomes" id="UP000239720">
    <property type="component" value="Unassembled WGS sequence"/>
</dbReference>
<dbReference type="RefSeq" id="WP_105368109.1">
    <property type="nucleotide sequence ID" value="NZ_NEMB01000003.1"/>
</dbReference>
<sequence>MKKFNLRKVFTVSVVGVILASSLVVNALTKVGTSSATLSDTQTSNSGNLVALWDSTGQGTIRVRSTSGDMVYADARMVRVLLPDSTLQTVSTRGSSYTSWSPKFALPQSDRGYYVRVRGTTSATGDGEFEVYR</sequence>
<keyword evidence="1" id="KW-0732">Signal</keyword>
<reference evidence="2 3" key="1">
    <citation type="journal article" date="2018" name="Syst. Appl. Microbiol.">
        <title>Characterization and high-quality draft genome sequence of Herbivorax saccincola A7, an anaerobic, alkaliphilic, thermophilic, cellulolytic, and xylanolytic bacterium.</title>
        <authorList>
            <person name="Aikawa S."/>
            <person name="Baramee S."/>
            <person name="Sermsathanaswadi J."/>
            <person name="Thianheng P."/>
            <person name="Tachaapaikoon C."/>
            <person name="Shikata A."/>
            <person name="Waeonukul R."/>
            <person name="Pason P."/>
            <person name="Ratanakhanokchai K."/>
            <person name="Kosugi A."/>
        </authorList>
    </citation>
    <scope>NUCLEOTIDE SEQUENCE [LARGE SCALE GENOMIC DNA]</scope>
    <source>
        <strain evidence="2 3">A7</strain>
    </source>
</reference>
<organism evidence="2 3">
    <name type="scientific">Acetivibrio saccincola</name>
    <dbReference type="NCBI Taxonomy" id="1677857"/>
    <lineage>
        <taxon>Bacteria</taxon>
        <taxon>Bacillati</taxon>
        <taxon>Bacillota</taxon>
        <taxon>Clostridia</taxon>
        <taxon>Eubacteriales</taxon>
        <taxon>Oscillospiraceae</taxon>
        <taxon>Acetivibrio</taxon>
    </lineage>
</organism>